<accession>A0A5D2XN98</accession>
<evidence type="ECO:0000313" key="2">
    <source>
        <dbReference type="Proteomes" id="UP000323597"/>
    </source>
</evidence>
<gene>
    <name evidence="1" type="ORF">E1A91_A10G183300v1</name>
</gene>
<keyword evidence="2" id="KW-1185">Reference proteome</keyword>
<dbReference type="EMBL" id="CM017645">
    <property type="protein sequence ID" value="TYJ15433.1"/>
    <property type="molecule type" value="Genomic_DNA"/>
</dbReference>
<dbReference type="EMBL" id="CM017645">
    <property type="protein sequence ID" value="TYJ15434.1"/>
    <property type="molecule type" value="Genomic_DNA"/>
</dbReference>
<protein>
    <submittedName>
        <fullName evidence="1">Uncharacterized protein</fullName>
    </submittedName>
</protein>
<reference evidence="1 2" key="1">
    <citation type="submission" date="2019-07" db="EMBL/GenBank/DDBJ databases">
        <title>WGS assembly of Gossypium mustelinum.</title>
        <authorList>
            <person name="Chen Z.J."/>
            <person name="Sreedasyam A."/>
            <person name="Ando A."/>
            <person name="Song Q."/>
            <person name="De L."/>
            <person name="Hulse-Kemp A."/>
            <person name="Ding M."/>
            <person name="Ye W."/>
            <person name="Kirkbride R."/>
            <person name="Jenkins J."/>
            <person name="Plott C."/>
            <person name="Lovell J."/>
            <person name="Lin Y.-M."/>
            <person name="Vaughn R."/>
            <person name="Liu B."/>
            <person name="Li W."/>
            <person name="Simpson S."/>
            <person name="Scheffler B."/>
            <person name="Saski C."/>
            <person name="Grover C."/>
            <person name="Hu G."/>
            <person name="Conover J."/>
            <person name="Carlson J."/>
            <person name="Shu S."/>
            <person name="Boston L."/>
            <person name="Williams M."/>
            <person name="Peterson D."/>
            <person name="Mcgee K."/>
            <person name="Jones D."/>
            <person name="Wendel J."/>
            <person name="Stelly D."/>
            <person name="Grimwood J."/>
            <person name="Schmutz J."/>
        </authorList>
    </citation>
    <scope>NUCLEOTIDE SEQUENCE [LARGE SCALE GENOMIC DNA]</scope>
    <source>
        <strain evidence="1">1408120.09</strain>
    </source>
</reference>
<dbReference type="AlphaFoldDB" id="A0A5D2XN98"/>
<dbReference type="Proteomes" id="UP000323597">
    <property type="component" value="Chromosome A10"/>
</dbReference>
<evidence type="ECO:0000313" key="1">
    <source>
        <dbReference type="EMBL" id="TYJ15434.1"/>
    </source>
</evidence>
<name>A0A5D2XN98_GOSMU</name>
<sequence>MNFSKYTRCLKCKGEGPKRVATDDVQIKKGDWNCPWNIGTRVSVLFT</sequence>
<proteinExistence type="predicted"/>
<organism evidence="1 2">
    <name type="scientific">Gossypium mustelinum</name>
    <name type="common">Cotton</name>
    <name type="synonym">Gossypium caicoense</name>
    <dbReference type="NCBI Taxonomy" id="34275"/>
    <lineage>
        <taxon>Eukaryota</taxon>
        <taxon>Viridiplantae</taxon>
        <taxon>Streptophyta</taxon>
        <taxon>Embryophyta</taxon>
        <taxon>Tracheophyta</taxon>
        <taxon>Spermatophyta</taxon>
        <taxon>Magnoliopsida</taxon>
        <taxon>eudicotyledons</taxon>
        <taxon>Gunneridae</taxon>
        <taxon>Pentapetalae</taxon>
        <taxon>rosids</taxon>
        <taxon>malvids</taxon>
        <taxon>Malvales</taxon>
        <taxon>Malvaceae</taxon>
        <taxon>Malvoideae</taxon>
        <taxon>Gossypium</taxon>
    </lineage>
</organism>